<gene>
    <name evidence="2" type="ORF">IV203_033981</name>
</gene>
<keyword evidence="3" id="KW-1185">Reference proteome</keyword>
<evidence type="ECO:0000313" key="2">
    <source>
        <dbReference type="EMBL" id="KAG7373257.1"/>
    </source>
</evidence>
<sequence>MRSVFALLAAQLVWIGTITLVAASIRADVYITSDGRVSYQVLNEHNQTVFQGGNIAAYMSGRWCVAPSSYSNTDHTANSSSQPLKLTHQEPTNGVFPVLGRYTGIRLTWRCDSSNDPTGDWIVTSFLTFERESMIAFQLEYPNGAVNTTLQEDVKEQTAALATFPSFVVNRNSRNSIDIVSPLLPDTLSWEGSFVQSVRGLSNGPRGGPTVFYNAASSLETVIIGSSLGSRTLVNKNNSGPIFWNTFTAGNHYDWSRSKPSFSPGVSGRISSLPRSFQHSYMLFEGVQGSGITATMNDWGSIMQQYANLDGKFTKMSDVTLDKIGIQTDNGAFYCFCREQNCSNVLLQNKQYLDDIGIPVGYLSFQGAGTSSGRGKAAPWCIQQWSADGGQDPNHYPLDTKTFQRALGVPLQLYAPYYCPNSTYFGKEFPWQSVISNPELPGCKDFAFENVHPNDSKQFFQWFMKKGIDAGMKSFETDFMNRNVNCVEDFVRSYRAADDFLRGMADAASDLHIPIQWCYASPNEVFSALSMPSVTNFRVAFDFCYGKSYDIGESSLLVWALGAAPSKDTVWSTDNNHTETPGCSWTPDHETIAAELHVILALMTTGPFGLSDSTGMTNATLVQRAIAKDGTLLQPIKPITAVDSTFLKTAPDGYLYGTYSVGPSWIFVSFQLKDAYPVTVKDFFPRIDQQLRPELLLAVRSFSDAECVEGDNAVHSGCIRLVTLGHDNHNNDDPIVFIAPPADFTSSPGSDLAPTVVTVWRNCECNGIFLLGELDKYVALSSKRFDALSCTEDGVSTVVTGSVGEVIEITYLVPQTNEVSGEIWYEVGKKSVAFAIGARIPIEISVHKEVTNTVK</sequence>
<dbReference type="Proteomes" id="UP000693970">
    <property type="component" value="Unassembled WGS sequence"/>
</dbReference>
<name>A0A9K3Q6G5_9STRA</name>
<dbReference type="OrthoDB" id="41905at2759"/>
<dbReference type="AlphaFoldDB" id="A0A9K3Q6G5"/>
<accession>A0A9K3Q6G5</accession>
<feature type="chain" id="PRO_5039954245" evidence="1">
    <location>
        <begin position="24"/>
        <end position="855"/>
    </location>
</feature>
<reference evidence="2" key="1">
    <citation type="journal article" date="2021" name="Sci. Rep.">
        <title>Diploid genomic architecture of Nitzschia inconspicua, an elite biomass production diatom.</title>
        <authorList>
            <person name="Oliver A."/>
            <person name="Podell S."/>
            <person name="Pinowska A."/>
            <person name="Traller J.C."/>
            <person name="Smith S.R."/>
            <person name="McClure R."/>
            <person name="Beliaev A."/>
            <person name="Bohutskyi P."/>
            <person name="Hill E.A."/>
            <person name="Rabines A."/>
            <person name="Zheng H."/>
            <person name="Allen L.Z."/>
            <person name="Kuo A."/>
            <person name="Grigoriev I.V."/>
            <person name="Allen A.E."/>
            <person name="Hazlebeck D."/>
            <person name="Allen E.E."/>
        </authorList>
    </citation>
    <scope>NUCLEOTIDE SEQUENCE</scope>
    <source>
        <strain evidence="2">Hildebrandi</strain>
    </source>
</reference>
<proteinExistence type="predicted"/>
<evidence type="ECO:0000256" key="1">
    <source>
        <dbReference type="SAM" id="SignalP"/>
    </source>
</evidence>
<dbReference type="EMBL" id="JAGRRH010000002">
    <property type="protein sequence ID" value="KAG7373257.1"/>
    <property type="molecule type" value="Genomic_DNA"/>
</dbReference>
<keyword evidence="1" id="KW-0732">Signal</keyword>
<organism evidence="2 3">
    <name type="scientific">Nitzschia inconspicua</name>
    <dbReference type="NCBI Taxonomy" id="303405"/>
    <lineage>
        <taxon>Eukaryota</taxon>
        <taxon>Sar</taxon>
        <taxon>Stramenopiles</taxon>
        <taxon>Ochrophyta</taxon>
        <taxon>Bacillariophyta</taxon>
        <taxon>Bacillariophyceae</taxon>
        <taxon>Bacillariophycidae</taxon>
        <taxon>Bacillariales</taxon>
        <taxon>Bacillariaceae</taxon>
        <taxon>Nitzschia</taxon>
    </lineage>
</organism>
<protein>
    <submittedName>
        <fullName evidence="2">Uncharacterized protein</fullName>
    </submittedName>
</protein>
<comment type="caution">
    <text evidence="2">The sequence shown here is derived from an EMBL/GenBank/DDBJ whole genome shotgun (WGS) entry which is preliminary data.</text>
</comment>
<evidence type="ECO:0000313" key="3">
    <source>
        <dbReference type="Proteomes" id="UP000693970"/>
    </source>
</evidence>
<reference evidence="2" key="2">
    <citation type="submission" date="2021-04" db="EMBL/GenBank/DDBJ databases">
        <authorList>
            <person name="Podell S."/>
        </authorList>
    </citation>
    <scope>NUCLEOTIDE SEQUENCE</scope>
    <source>
        <strain evidence="2">Hildebrandi</strain>
    </source>
</reference>
<feature type="signal peptide" evidence="1">
    <location>
        <begin position="1"/>
        <end position="23"/>
    </location>
</feature>